<evidence type="ECO:0000256" key="4">
    <source>
        <dbReference type="ARBA" id="ARBA00022679"/>
    </source>
</evidence>
<proteinExistence type="predicted"/>
<dbReference type="GO" id="GO:0008270">
    <property type="term" value="F:zinc ion binding"/>
    <property type="evidence" value="ECO:0007669"/>
    <property type="project" value="TreeGrafter"/>
</dbReference>
<dbReference type="GO" id="GO:0003677">
    <property type="term" value="F:DNA binding"/>
    <property type="evidence" value="ECO:0007669"/>
    <property type="project" value="InterPro"/>
</dbReference>
<dbReference type="InterPro" id="IPR029398">
    <property type="entry name" value="PolB_thumb"/>
</dbReference>
<keyword evidence="5" id="KW-0548">Nucleotidyltransferase</keyword>
<evidence type="ECO:0000256" key="5">
    <source>
        <dbReference type="ARBA" id="ARBA00022695"/>
    </source>
</evidence>
<dbReference type="EMBL" id="LBTI01000007">
    <property type="protein sequence ID" value="KKQ37867.1"/>
    <property type="molecule type" value="Genomic_DNA"/>
</dbReference>
<dbReference type="InterPro" id="IPR050243">
    <property type="entry name" value="PHP_phosphatase"/>
</dbReference>
<dbReference type="Pfam" id="PF14716">
    <property type="entry name" value="HHH_8"/>
    <property type="match status" value="1"/>
</dbReference>
<comment type="catalytic activity">
    <reaction evidence="8">
        <text>DNA(n) + a 2'-deoxyribonucleoside 5'-triphosphate = DNA(n+1) + diphosphate</text>
        <dbReference type="Rhea" id="RHEA:22508"/>
        <dbReference type="Rhea" id="RHEA-COMP:17339"/>
        <dbReference type="Rhea" id="RHEA-COMP:17340"/>
        <dbReference type="ChEBI" id="CHEBI:33019"/>
        <dbReference type="ChEBI" id="CHEBI:61560"/>
        <dbReference type="ChEBI" id="CHEBI:173112"/>
        <dbReference type="EC" id="2.7.7.7"/>
    </reaction>
</comment>
<dbReference type="Gene3D" id="3.30.210.10">
    <property type="entry name" value="DNA polymerase, thumb domain"/>
    <property type="match status" value="1"/>
</dbReference>
<dbReference type="GO" id="GO:0005829">
    <property type="term" value="C:cytosol"/>
    <property type="evidence" value="ECO:0007669"/>
    <property type="project" value="TreeGrafter"/>
</dbReference>
<dbReference type="InterPro" id="IPR002054">
    <property type="entry name" value="DNA-dir_DNA_pol_X"/>
</dbReference>
<evidence type="ECO:0000259" key="9">
    <source>
        <dbReference type="SMART" id="SM00278"/>
    </source>
</evidence>
<evidence type="ECO:0000256" key="2">
    <source>
        <dbReference type="ARBA" id="ARBA00012417"/>
    </source>
</evidence>
<dbReference type="PATRIC" id="fig|1618545.3.peg.106"/>
<keyword evidence="7" id="KW-0239">DNA-directed DNA polymerase</keyword>
<dbReference type="GO" id="GO:0006281">
    <property type="term" value="P:DNA repair"/>
    <property type="evidence" value="ECO:0007669"/>
    <property type="project" value="InterPro"/>
</dbReference>
<evidence type="ECO:0000259" key="10">
    <source>
        <dbReference type="SMART" id="SM00483"/>
    </source>
</evidence>
<dbReference type="SUPFAM" id="SSF81301">
    <property type="entry name" value="Nucleotidyltransferase"/>
    <property type="match status" value="1"/>
</dbReference>
<dbReference type="Gene3D" id="3.30.460.10">
    <property type="entry name" value="Beta Polymerase, domain 2"/>
    <property type="match status" value="1"/>
</dbReference>
<evidence type="ECO:0000256" key="3">
    <source>
        <dbReference type="ARBA" id="ARBA00022634"/>
    </source>
</evidence>
<keyword evidence="3" id="KW-0237">DNA synthesis</keyword>
<feature type="domain" description="Helix-hairpin-helix DNA-binding motif class 1" evidence="9">
    <location>
        <begin position="111"/>
        <end position="130"/>
    </location>
</feature>
<dbReference type="InterPro" id="IPR003583">
    <property type="entry name" value="Hlx-hairpin-Hlx_DNA-bd_motif"/>
</dbReference>
<keyword evidence="4" id="KW-0808">Transferase</keyword>
<evidence type="ECO:0000313" key="12">
    <source>
        <dbReference type="Proteomes" id="UP000034591"/>
    </source>
</evidence>
<name>A0A0G0H6U3_9BACT</name>
<evidence type="ECO:0000256" key="1">
    <source>
        <dbReference type="ARBA" id="ARBA00001946"/>
    </source>
</evidence>
<accession>A0A0G0H6U3</accession>
<dbReference type="SMART" id="SM00278">
    <property type="entry name" value="HhH1"/>
    <property type="match status" value="3"/>
</dbReference>
<feature type="domain" description="Helix-hairpin-helix DNA-binding motif class 1" evidence="9">
    <location>
        <begin position="151"/>
        <end position="170"/>
    </location>
</feature>
<feature type="domain" description="Helix-hairpin-helix DNA-binding motif class 1" evidence="9">
    <location>
        <begin position="71"/>
        <end position="90"/>
    </location>
</feature>
<dbReference type="Proteomes" id="UP000034591">
    <property type="component" value="Unassembled WGS sequence"/>
</dbReference>
<dbReference type="GO" id="GO:0003887">
    <property type="term" value="F:DNA-directed DNA polymerase activity"/>
    <property type="evidence" value="ECO:0007669"/>
    <property type="project" value="UniProtKB-KW"/>
</dbReference>
<sequence length="610" mass="69270">MRTIAESIYNRGMRVNTLMNNTEIAELLRAVAAAYELHNADKNKFKIIAYERAADAVEHASSELKDLWDEGKLEDVPGIGKSIAAHLAELFSTGKSKHFEQVMQGLPKQMFDLMIVPGIGVKTAYKLVNKFKSTFKKGEAIKVLEYLAKKGEISKLEGFGEESELDILRSIKEVKGRTVRHLLPYANEIADRVIEWMKKNKNVINIDPLGSLRRKASTVGDVDISVGTAKPKDVIDHFVNFPTKQRILEKGNHTASLILPGNIQVDLMVQNTESYGSLLQHFTGSKHHNIALREYARSLNPSLSLSEYGIKVIKGKRQEMKEFSDEKSFYNFLGMEWIPPELREDGGEIEAAMLHKVPNLIEISDVRGDLQIHSDFDIETSHDLGLSSMNDIVDKANQLGYQYIAFTEHNPSHSRHSENQIIDILKRKRETVDKVNRSLSSRKSLRKVYNSLEIDILPDGNLPVPDKGLETLDFALVSIHTSFRLDKKIMTTRVLSALANPKVKIFAHPTARKINGRESIELDWVKIFDYCKNNNKWLEVNADPMRLDLPDFLVREAVKNKVKITFGTDAHHIDHMTNMRYAVFVARRGWAEKKDSINTRGLSDFEKLLK</sequence>
<comment type="caution">
    <text evidence="11">The sequence shown here is derived from an EMBL/GenBank/DDBJ whole genome shotgun (WGS) entry which is preliminary data.</text>
</comment>
<dbReference type="GO" id="GO:0042578">
    <property type="term" value="F:phosphoric ester hydrolase activity"/>
    <property type="evidence" value="ECO:0007669"/>
    <property type="project" value="TreeGrafter"/>
</dbReference>
<dbReference type="InterPro" id="IPR043519">
    <property type="entry name" value="NT_sf"/>
</dbReference>
<dbReference type="Gene3D" id="3.20.20.140">
    <property type="entry name" value="Metal-dependent hydrolases"/>
    <property type="match status" value="1"/>
</dbReference>
<evidence type="ECO:0000313" key="11">
    <source>
        <dbReference type="EMBL" id="KKQ37867.1"/>
    </source>
</evidence>
<reference evidence="11 12" key="1">
    <citation type="journal article" date="2015" name="Nature">
        <title>rRNA introns, odd ribosomes, and small enigmatic genomes across a large radiation of phyla.</title>
        <authorList>
            <person name="Brown C.T."/>
            <person name="Hug L.A."/>
            <person name="Thomas B.C."/>
            <person name="Sharon I."/>
            <person name="Castelle C.J."/>
            <person name="Singh A."/>
            <person name="Wilkins M.J."/>
            <person name="Williams K.H."/>
            <person name="Banfield J.F."/>
        </authorList>
    </citation>
    <scope>NUCLEOTIDE SEQUENCE [LARGE SCALE GENOMIC DNA]</scope>
</reference>
<dbReference type="AlphaFoldDB" id="A0A0G0H6U3"/>
<keyword evidence="6" id="KW-0235">DNA replication</keyword>
<dbReference type="Gene3D" id="1.10.150.20">
    <property type="entry name" value="5' to 3' exonuclease, C-terminal subdomain"/>
    <property type="match status" value="1"/>
</dbReference>
<gene>
    <name evidence="11" type="ORF">US53_C0007G0006</name>
</gene>
<feature type="domain" description="DNA-directed DNA polymerase X" evidence="10">
    <location>
        <begin position="18"/>
        <end position="344"/>
    </location>
</feature>
<dbReference type="PIRSF" id="PIRSF005047">
    <property type="entry name" value="UCP005047_YshC"/>
    <property type="match status" value="1"/>
</dbReference>
<dbReference type="InterPro" id="IPR010996">
    <property type="entry name" value="HHH_MUS81"/>
</dbReference>
<organism evidence="11 12">
    <name type="scientific">Candidatus Woesebacteria bacterium GW2011_GWA1_37_7</name>
    <dbReference type="NCBI Taxonomy" id="1618545"/>
    <lineage>
        <taxon>Bacteria</taxon>
        <taxon>Candidatus Woeseibacteriota</taxon>
    </lineage>
</organism>
<dbReference type="PANTHER" id="PTHR36928:SF1">
    <property type="entry name" value="PHOSPHATASE YCDX-RELATED"/>
    <property type="match status" value="1"/>
</dbReference>
<dbReference type="PANTHER" id="PTHR36928">
    <property type="entry name" value="PHOSPHATASE YCDX-RELATED"/>
    <property type="match status" value="1"/>
</dbReference>
<comment type="cofactor">
    <cofactor evidence="1">
        <name>Mg(2+)</name>
        <dbReference type="ChEBI" id="CHEBI:18420"/>
    </cofactor>
</comment>
<dbReference type="InterPro" id="IPR027421">
    <property type="entry name" value="DNA_pol_lamdba_lyase_dom_sf"/>
</dbReference>
<dbReference type="STRING" id="1618545.US53_C0007G0006"/>
<dbReference type="InterPro" id="IPR016195">
    <property type="entry name" value="Pol/histidinol_Pase-like"/>
</dbReference>
<dbReference type="SUPFAM" id="SSF47802">
    <property type="entry name" value="DNA polymerase beta, N-terminal domain-like"/>
    <property type="match status" value="1"/>
</dbReference>
<dbReference type="SUPFAM" id="SSF89550">
    <property type="entry name" value="PHP domain-like"/>
    <property type="match status" value="1"/>
</dbReference>
<dbReference type="CDD" id="cd00141">
    <property type="entry name" value="NT_POLXc"/>
    <property type="match status" value="1"/>
</dbReference>
<protein>
    <recommendedName>
        <fullName evidence="2">DNA-directed DNA polymerase</fullName>
        <ecNumber evidence="2">2.7.7.7</ecNumber>
    </recommendedName>
</protein>
<evidence type="ECO:0000256" key="8">
    <source>
        <dbReference type="ARBA" id="ARBA00049244"/>
    </source>
</evidence>
<evidence type="ECO:0000256" key="7">
    <source>
        <dbReference type="ARBA" id="ARBA00022932"/>
    </source>
</evidence>
<dbReference type="Gene3D" id="1.10.150.110">
    <property type="entry name" value="DNA polymerase beta, N-terminal domain-like"/>
    <property type="match status" value="1"/>
</dbReference>
<dbReference type="InterPro" id="IPR037160">
    <property type="entry name" value="DNA_Pol_thumb_sf"/>
</dbReference>
<dbReference type="InterPro" id="IPR022311">
    <property type="entry name" value="PolX-like"/>
</dbReference>
<dbReference type="Pfam" id="PF14791">
    <property type="entry name" value="DNA_pol_B_thumb"/>
    <property type="match status" value="1"/>
</dbReference>
<dbReference type="SMART" id="SM00483">
    <property type="entry name" value="POLXc"/>
    <property type="match status" value="1"/>
</dbReference>
<evidence type="ECO:0000256" key="6">
    <source>
        <dbReference type="ARBA" id="ARBA00022705"/>
    </source>
</evidence>
<dbReference type="EC" id="2.7.7.7" evidence="2"/>